<dbReference type="AlphaFoldDB" id="A0A0U0W4Y4"/>
<name>A0A0U0W4Y4_MYCBE</name>
<dbReference type="RefSeq" id="WP_085180202.1">
    <property type="nucleotide sequence ID" value="NZ_CSTD01000001.1"/>
</dbReference>
<evidence type="ECO:0000313" key="1">
    <source>
        <dbReference type="EMBL" id="CPR07815.1"/>
    </source>
</evidence>
<dbReference type="OrthoDB" id="3540641at2"/>
<gene>
    <name evidence="1" type="ORF">BN971_01105</name>
</gene>
<accession>A0A0U0W4Y4</accession>
<sequence length="160" mass="17880">MTSSADPVPVDLTDRERDFIFQALEQWALAASVMPFPYQVLGLSTWDEFGELTFRLGTAVVAGEPLNDLDWARVLFLTECSWASETVGAGRGFASVTGYSDVEAVGLLRGLQRKIGGIKRAKLLFPHGGRPQTAQEIEERKRWLEQLRRDQQDPEYPPGL</sequence>
<proteinExistence type="predicted"/>
<evidence type="ECO:0000313" key="2">
    <source>
        <dbReference type="Proteomes" id="UP000198875"/>
    </source>
</evidence>
<dbReference type="Proteomes" id="UP000198875">
    <property type="component" value="Unassembled WGS sequence"/>
</dbReference>
<organism evidence="1 2">
    <name type="scientific">Mycobacterium bohemicum DSM 44277</name>
    <dbReference type="NCBI Taxonomy" id="1236609"/>
    <lineage>
        <taxon>Bacteria</taxon>
        <taxon>Bacillati</taxon>
        <taxon>Actinomycetota</taxon>
        <taxon>Actinomycetes</taxon>
        <taxon>Mycobacteriales</taxon>
        <taxon>Mycobacteriaceae</taxon>
        <taxon>Mycobacterium</taxon>
    </lineage>
</organism>
<dbReference type="EMBL" id="CSTD01000001">
    <property type="protein sequence ID" value="CPR07815.1"/>
    <property type="molecule type" value="Genomic_DNA"/>
</dbReference>
<reference evidence="1 2" key="1">
    <citation type="submission" date="2015-03" db="EMBL/GenBank/DDBJ databases">
        <authorList>
            <person name="Murphy D."/>
        </authorList>
    </citation>
    <scope>NUCLEOTIDE SEQUENCE [LARGE SCALE GENOMIC DNA]</scope>
    <source>
        <strain evidence="1 2">DSM 44277</strain>
    </source>
</reference>
<protein>
    <submittedName>
        <fullName evidence="1">Uncharacterized protein</fullName>
    </submittedName>
</protein>